<name>A0ABY8U814_TETOB</name>
<dbReference type="Gene3D" id="2.10.50.10">
    <property type="entry name" value="Tumor Necrosis Factor Receptor, subunit A, domain 2"/>
    <property type="match status" value="1"/>
</dbReference>
<evidence type="ECO:0000313" key="4">
    <source>
        <dbReference type="Proteomes" id="UP001244341"/>
    </source>
</evidence>
<dbReference type="Pfam" id="PF01079">
    <property type="entry name" value="Hint"/>
    <property type="match status" value="1"/>
</dbReference>
<dbReference type="SUPFAM" id="SSF51294">
    <property type="entry name" value="Hedgehog/intein (Hint) domain"/>
    <property type="match status" value="1"/>
</dbReference>
<dbReference type="InterPro" id="IPR011641">
    <property type="entry name" value="Tyr-kin_ephrin_A/B_rcpt-like"/>
</dbReference>
<dbReference type="InterPro" id="IPR036844">
    <property type="entry name" value="Hint_dom_sf"/>
</dbReference>
<keyword evidence="4" id="KW-1185">Reference proteome</keyword>
<feature type="domain" description="Hedgehog protein Hint" evidence="1">
    <location>
        <begin position="353"/>
        <end position="486"/>
    </location>
</feature>
<dbReference type="Pfam" id="PF07699">
    <property type="entry name" value="Ephrin_rec_like"/>
    <property type="match status" value="1"/>
</dbReference>
<dbReference type="InterPro" id="IPR050387">
    <property type="entry name" value="Hedgehog_Signaling"/>
</dbReference>
<dbReference type="PANTHER" id="PTHR11889:SF31">
    <property type="entry name" value="PROTEIN HEDGEHOG"/>
    <property type="match status" value="1"/>
</dbReference>
<protein>
    <recommendedName>
        <fullName evidence="5">Hint domain-containing protein</fullName>
    </recommendedName>
</protein>
<dbReference type="EMBL" id="CP126214">
    <property type="protein sequence ID" value="WIA16156.1"/>
    <property type="molecule type" value="Genomic_DNA"/>
</dbReference>
<feature type="domain" description="Tyrosine-protein kinase ephrin type A/B receptor-like" evidence="2">
    <location>
        <begin position="189"/>
        <end position="220"/>
    </location>
</feature>
<evidence type="ECO:0000313" key="3">
    <source>
        <dbReference type="EMBL" id="WIA16156.1"/>
    </source>
</evidence>
<proteinExistence type="predicted"/>
<evidence type="ECO:0000259" key="2">
    <source>
        <dbReference type="Pfam" id="PF07699"/>
    </source>
</evidence>
<organism evidence="3 4">
    <name type="scientific">Tetradesmus obliquus</name>
    <name type="common">Green alga</name>
    <name type="synonym">Acutodesmus obliquus</name>
    <dbReference type="NCBI Taxonomy" id="3088"/>
    <lineage>
        <taxon>Eukaryota</taxon>
        <taxon>Viridiplantae</taxon>
        <taxon>Chlorophyta</taxon>
        <taxon>core chlorophytes</taxon>
        <taxon>Chlorophyceae</taxon>
        <taxon>CS clade</taxon>
        <taxon>Sphaeropleales</taxon>
        <taxon>Scenedesmaceae</taxon>
        <taxon>Tetradesmus</taxon>
    </lineage>
</organism>
<evidence type="ECO:0008006" key="5">
    <source>
        <dbReference type="Google" id="ProtNLM"/>
    </source>
</evidence>
<dbReference type="Proteomes" id="UP001244341">
    <property type="component" value="Chromosome 7b"/>
</dbReference>
<sequence length="558" mass="58175">MLQALQKQHPEVYARYLRKAASSTGSKARRDATCNNGRHWCSDMCVEDSSPLTCGSRCTPCPAPLANGRATCRGGKCRMACNSGFTLTPLGDSMNCTESPRPKPCLKPAPCQARQGLVPPVNGTCSKCTDGYPGDGCTCPTCIPGNTALTEDGCQLCYSGSNGTHCTDALCPMGYAPSKKGTCAACPPGSFSRDGNSTACTPCPPGTYQPLPGQDTCMKCFAAVDVIYQMQFFGSVALTDDTIGKTAPGNGSTSCDVACPAGTSSNQFIDGRPAPPAGQQLNWFCAPCRPMFRLDYFYGPVKAYAGGVATEAGASQCSPALPPAPLAGRGGAWLVTPRARTFLPSSGGALEQVEVATVRVGDVIQVVLEDGSLGLSKVFAMPHYQDTGYSQYFTLTTASGHRLQLSSSHYAYTAPTATSTWSQRIAVEGQSIQPGHVLWVVNAETGSLVQSEVTDVIIRAEAGAFVVCTLEGHAVVEGVAPSSYSSSFGSDEAMRKVAQAAKLVYYLVGDSAARWLHESGSINAVAAGMKAAFRALSAVKSVVSSELTRALLPAGSIV</sequence>
<dbReference type="SUPFAM" id="SSF57184">
    <property type="entry name" value="Growth factor receptor domain"/>
    <property type="match status" value="1"/>
</dbReference>
<reference evidence="3 4" key="1">
    <citation type="submission" date="2023-05" db="EMBL/GenBank/DDBJ databases">
        <title>A 100% complete, gapless, phased diploid assembly of the Scenedesmus obliquus UTEX 3031 genome.</title>
        <authorList>
            <person name="Biondi T.C."/>
            <person name="Hanschen E.R."/>
            <person name="Kwon T."/>
            <person name="Eng W."/>
            <person name="Kruse C.P.S."/>
            <person name="Koehler S.I."/>
            <person name="Kunde Y."/>
            <person name="Gleasner C.D."/>
            <person name="You Mak K.T."/>
            <person name="Polle J."/>
            <person name="Hovde B.T."/>
            <person name="Starkenburg S.R."/>
        </authorList>
    </citation>
    <scope>NUCLEOTIDE SEQUENCE [LARGE SCALE GENOMIC DNA]</scope>
    <source>
        <strain evidence="3 4">DOE0152z</strain>
    </source>
</reference>
<dbReference type="InterPro" id="IPR009030">
    <property type="entry name" value="Growth_fac_rcpt_cys_sf"/>
</dbReference>
<dbReference type="PANTHER" id="PTHR11889">
    <property type="entry name" value="HEDGEHOG"/>
    <property type="match status" value="1"/>
</dbReference>
<gene>
    <name evidence="3" type="ORF">OEZ85_012871</name>
</gene>
<accession>A0ABY8U814</accession>
<evidence type="ECO:0000259" key="1">
    <source>
        <dbReference type="Pfam" id="PF01079"/>
    </source>
</evidence>
<dbReference type="InterPro" id="IPR001767">
    <property type="entry name" value="Hedgehog_Hint"/>
</dbReference>
<dbReference type="Gene3D" id="2.170.16.10">
    <property type="entry name" value="Hedgehog/Intein (Hint) domain"/>
    <property type="match status" value="1"/>
</dbReference>
<dbReference type="SMART" id="SM01411">
    <property type="entry name" value="Ephrin_rec_like"/>
    <property type="match status" value="1"/>
</dbReference>